<dbReference type="EnsemblMetazoa" id="ENSAATROPT008211">
    <property type="protein sequence ID" value="ENSAATROPP007379"/>
    <property type="gene ID" value="ENSAATROPG006686"/>
</dbReference>
<dbReference type="Proteomes" id="UP000075880">
    <property type="component" value="Unassembled WGS sequence"/>
</dbReference>
<proteinExistence type="predicted"/>
<organism evidence="2 3">
    <name type="scientific">Anopheles atroparvus</name>
    <name type="common">European mosquito</name>
    <dbReference type="NCBI Taxonomy" id="41427"/>
    <lineage>
        <taxon>Eukaryota</taxon>
        <taxon>Metazoa</taxon>
        <taxon>Ecdysozoa</taxon>
        <taxon>Arthropoda</taxon>
        <taxon>Hexapoda</taxon>
        <taxon>Insecta</taxon>
        <taxon>Pterygota</taxon>
        <taxon>Neoptera</taxon>
        <taxon>Endopterygota</taxon>
        <taxon>Diptera</taxon>
        <taxon>Nematocera</taxon>
        <taxon>Culicoidea</taxon>
        <taxon>Culicidae</taxon>
        <taxon>Anophelinae</taxon>
        <taxon>Anopheles</taxon>
    </lineage>
</organism>
<reference evidence="2" key="1">
    <citation type="submission" date="2024-04" db="UniProtKB">
        <authorList>
            <consortium name="EnsemblMetazoa"/>
        </authorList>
    </citation>
    <scope>IDENTIFICATION</scope>
    <source>
        <strain evidence="2">EBRO</strain>
    </source>
</reference>
<feature type="transmembrane region" description="Helical" evidence="1">
    <location>
        <begin position="81"/>
        <end position="101"/>
    </location>
</feature>
<evidence type="ECO:0000313" key="2">
    <source>
        <dbReference type="EnsemblMetazoa" id="ENSAATROPP007379"/>
    </source>
</evidence>
<accession>A0AAG5D930</accession>
<evidence type="ECO:0000256" key="1">
    <source>
        <dbReference type="SAM" id="Phobius"/>
    </source>
</evidence>
<dbReference type="AlphaFoldDB" id="A0AAG5D930"/>
<keyword evidence="1" id="KW-0472">Membrane</keyword>
<keyword evidence="1" id="KW-0812">Transmembrane</keyword>
<keyword evidence="1" id="KW-1133">Transmembrane helix</keyword>
<sequence>MSNELNYTITHEPSKKKKTHVSHVIRIKPGKMVKIVFKPSKTKSENLIRRDKVAKVNPPRSIYNSKKKKKKKISSLKNQRTGGIADAGVFLITALIALVVLQEFEAHSVTTALQFFDGLHQHADRVTPADSVVVLS</sequence>
<name>A0AAG5D930_ANOAO</name>
<keyword evidence="3" id="KW-1185">Reference proteome</keyword>
<protein>
    <submittedName>
        <fullName evidence="2">Uncharacterized protein</fullName>
    </submittedName>
</protein>
<evidence type="ECO:0000313" key="3">
    <source>
        <dbReference type="Proteomes" id="UP000075880"/>
    </source>
</evidence>